<name>A0A1H4B7N4_ALKAM</name>
<dbReference type="Gene3D" id="3.90.1210.10">
    <property type="entry name" value="Antifreeze-like/N-acetylneuraminic acid synthase C-terminal domain"/>
    <property type="match status" value="1"/>
</dbReference>
<feature type="domain" description="AFP-like" evidence="1">
    <location>
        <begin position="294"/>
        <end position="352"/>
    </location>
</feature>
<dbReference type="PROSITE" id="PS50844">
    <property type="entry name" value="AFP_LIKE"/>
    <property type="match status" value="1"/>
</dbReference>
<dbReference type="CDD" id="cd11615">
    <property type="entry name" value="SAF_NeuB_like"/>
    <property type="match status" value="1"/>
</dbReference>
<dbReference type="InterPro" id="IPR006190">
    <property type="entry name" value="SAF_AFP_Neu5Ac"/>
</dbReference>
<organism evidence="2 3">
    <name type="scientific">Alkalimonas amylolytica</name>
    <dbReference type="NCBI Taxonomy" id="152573"/>
    <lineage>
        <taxon>Bacteria</taxon>
        <taxon>Pseudomonadati</taxon>
        <taxon>Pseudomonadota</taxon>
        <taxon>Gammaproteobacteria</taxon>
        <taxon>Alkalimonas</taxon>
    </lineage>
</organism>
<dbReference type="RefSeq" id="WP_091341462.1">
    <property type="nucleotide sequence ID" value="NZ_FNRM01000003.1"/>
</dbReference>
<evidence type="ECO:0000313" key="3">
    <source>
        <dbReference type="Proteomes" id="UP000198773"/>
    </source>
</evidence>
<dbReference type="InterPro" id="IPR051690">
    <property type="entry name" value="PseI-like"/>
</dbReference>
<dbReference type="SUPFAM" id="SSF51269">
    <property type="entry name" value="AFP III-like domain"/>
    <property type="match status" value="1"/>
</dbReference>
<accession>A0A1H4B7N4</accession>
<dbReference type="Pfam" id="PF08666">
    <property type="entry name" value="SAF"/>
    <property type="match status" value="1"/>
</dbReference>
<dbReference type="PANTHER" id="PTHR42966">
    <property type="entry name" value="N-ACETYLNEURAMINATE SYNTHASE"/>
    <property type="match status" value="1"/>
</dbReference>
<evidence type="ECO:0000259" key="1">
    <source>
        <dbReference type="PROSITE" id="PS50844"/>
    </source>
</evidence>
<dbReference type="OrthoDB" id="9781701at2"/>
<gene>
    <name evidence="2" type="ORF">SAMN04488051_103215</name>
</gene>
<evidence type="ECO:0000313" key="2">
    <source>
        <dbReference type="EMBL" id="SEA44116.1"/>
    </source>
</evidence>
<dbReference type="GO" id="GO:0047444">
    <property type="term" value="F:N-acylneuraminate-9-phosphate synthase activity"/>
    <property type="evidence" value="ECO:0007669"/>
    <property type="project" value="TreeGrafter"/>
</dbReference>
<dbReference type="Proteomes" id="UP000198773">
    <property type="component" value="Unassembled WGS sequence"/>
</dbReference>
<protein>
    <submittedName>
        <fullName evidence="2">N-acetylneuraminate synthase</fullName>
    </submittedName>
</protein>
<dbReference type="PANTHER" id="PTHR42966:SF2">
    <property type="entry name" value="PSEUDAMINIC ACID SYNTHASE"/>
    <property type="match status" value="1"/>
</dbReference>
<dbReference type="STRING" id="152573.SAMN04488051_103215"/>
<dbReference type="InterPro" id="IPR013785">
    <property type="entry name" value="Aldolase_TIM"/>
</dbReference>
<dbReference type="InterPro" id="IPR013132">
    <property type="entry name" value="PseI/NeuA/B-like_N"/>
</dbReference>
<dbReference type="EMBL" id="FNRM01000003">
    <property type="protein sequence ID" value="SEA44116.1"/>
    <property type="molecule type" value="Genomic_DNA"/>
</dbReference>
<dbReference type="InterPro" id="IPR036732">
    <property type="entry name" value="AFP_Neu5c_C_sf"/>
</dbReference>
<dbReference type="GO" id="GO:0016051">
    <property type="term" value="P:carbohydrate biosynthetic process"/>
    <property type="evidence" value="ECO:0007669"/>
    <property type="project" value="InterPro"/>
</dbReference>
<proteinExistence type="predicted"/>
<dbReference type="Gene3D" id="3.20.20.70">
    <property type="entry name" value="Aldolase class I"/>
    <property type="match status" value="1"/>
</dbReference>
<keyword evidence="3" id="KW-1185">Reference proteome</keyword>
<reference evidence="2 3" key="1">
    <citation type="submission" date="2016-10" db="EMBL/GenBank/DDBJ databases">
        <authorList>
            <person name="de Groot N.N."/>
        </authorList>
    </citation>
    <scope>NUCLEOTIDE SEQUENCE [LARGE SCALE GENOMIC DNA]</scope>
    <source>
        <strain evidence="2 3">CGMCC 1.3430</strain>
    </source>
</reference>
<dbReference type="SMART" id="SM00858">
    <property type="entry name" value="SAF"/>
    <property type="match status" value="1"/>
</dbReference>
<dbReference type="Pfam" id="PF03102">
    <property type="entry name" value="NeuB"/>
    <property type="match status" value="1"/>
</dbReference>
<dbReference type="InterPro" id="IPR057736">
    <property type="entry name" value="SAF_PseI/NeuA/NeuB"/>
</dbReference>
<dbReference type="SUPFAM" id="SSF51569">
    <property type="entry name" value="Aldolase"/>
    <property type="match status" value="1"/>
</dbReference>
<dbReference type="InterPro" id="IPR013974">
    <property type="entry name" value="SAF"/>
</dbReference>
<sequence length="359" mass="39050">MSDIFIGQRAIGPTQPPFIIAELSGNHDQSLDKALAMVDAAAAAGADAIKLQTYTADTMTLDVSDGEFYIDDPANLWHGYSLHQLYQKAMTPWEWTAAIFERAQSHGMLAFSTPFDLSALVFLEQLQAPCYKVASFENSDHALLAAVARTGKPVIVSTGMASLAELAESVEVLRNNGCKDLILLKCTSNYPARPLDANLNTIPHLAELFQCQVGLSDHTMGVGVSVASVALGASVIEKHFVLDRSEGGVDAEFSLEPVEFRQLVDECHRAKDALGQVYYGATEKELASRRYRRSLYIAEDIRAGELFTEQNLRSVRPGLGLAPKYLPQFLGKTAACELKKGTALSWQHLSGNVDAGSKR</sequence>
<dbReference type="InterPro" id="IPR020030">
    <property type="entry name" value="Pseudaminic_synth_PseI"/>
</dbReference>
<dbReference type="AlphaFoldDB" id="A0A1H4B7N4"/>
<dbReference type="NCBIfam" id="TIGR03586">
    <property type="entry name" value="PseI"/>
    <property type="match status" value="1"/>
</dbReference>